<dbReference type="Gene3D" id="6.10.250.2090">
    <property type="match status" value="1"/>
</dbReference>
<feature type="domain" description="Band 7" evidence="3">
    <location>
        <begin position="18"/>
        <end position="175"/>
    </location>
</feature>
<gene>
    <name evidence="4" type="ORF">LCGC14_2675640</name>
</gene>
<dbReference type="GO" id="GO:0098552">
    <property type="term" value="C:side of membrane"/>
    <property type="evidence" value="ECO:0007669"/>
    <property type="project" value="UniProtKB-ARBA"/>
</dbReference>
<dbReference type="AlphaFoldDB" id="A0A0F9AAC7"/>
<evidence type="ECO:0000256" key="1">
    <source>
        <dbReference type="ARBA" id="ARBA00008164"/>
    </source>
</evidence>
<evidence type="ECO:0000313" key="4">
    <source>
        <dbReference type="EMBL" id="KKK95155.1"/>
    </source>
</evidence>
<evidence type="ECO:0000256" key="2">
    <source>
        <dbReference type="SAM" id="Coils"/>
    </source>
</evidence>
<dbReference type="PANTHER" id="PTHR10264:SF19">
    <property type="entry name" value="AT06885P-RELATED"/>
    <property type="match status" value="1"/>
</dbReference>
<proteinExistence type="inferred from homology"/>
<feature type="coiled-coil region" evidence="2">
    <location>
        <begin position="171"/>
        <end position="198"/>
    </location>
</feature>
<dbReference type="InterPro" id="IPR043202">
    <property type="entry name" value="Band-7_stomatin-like"/>
</dbReference>
<comment type="similarity">
    <text evidence="1">Belongs to the band 7/mec-2 family.</text>
</comment>
<dbReference type="FunFam" id="3.30.479.30:FF:000004">
    <property type="entry name" value="Putative membrane protease family, stomatin"/>
    <property type="match status" value="1"/>
</dbReference>
<evidence type="ECO:0000259" key="3">
    <source>
        <dbReference type="SMART" id="SM00244"/>
    </source>
</evidence>
<sequence>MTEVIGGVILAIVVLLLSGLRIDREYERGVIFRLGRFSSVKGPGLYWIIPFIDKKVKVDIRTATIDIESQETVTGDSVTIKVNAVLYARVNDPEKAIIAVQDYSQATYQAALTTLRTVIGQHVLDEMLKDRDKISKAVQKIVDQITDPWGVKVEMVEMKDVEIPEMMQRAMAKEAEAIREKRARLIKAEAELQASEKLSLAAKGIAANPAALELRRMQMVTEVGVEHNTTTIILLPSDFVTLAKEIGNKLSGSQNT</sequence>
<dbReference type="InterPro" id="IPR001972">
    <property type="entry name" value="Stomatin_HflK_fam"/>
</dbReference>
<comment type="caution">
    <text evidence="4">The sequence shown here is derived from an EMBL/GenBank/DDBJ whole genome shotgun (WGS) entry which is preliminary data.</text>
</comment>
<dbReference type="Gene3D" id="3.30.479.30">
    <property type="entry name" value="Band 7 domain"/>
    <property type="match status" value="1"/>
</dbReference>
<reference evidence="4" key="1">
    <citation type="journal article" date="2015" name="Nature">
        <title>Complex archaea that bridge the gap between prokaryotes and eukaryotes.</title>
        <authorList>
            <person name="Spang A."/>
            <person name="Saw J.H."/>
            <person name="Jorgensen S.L."/>
            <person name="Zaremba-Niedzwiedzka K."/>
            <person name="Martijn J."/>
            <person name="Lind A.E."/>
            <person name="van Eijk R."/>
            <person name="Schleper C."/>
            <person name="Guy L."/>
            <person name="Ettema T.J."/>
        </authorList>
    </citation>
    <scope>NUCLEOTIDE SEQUENCE</scope>
</reference>
<dbReference type="SUPFAM" id="SSF117892">
    <property type="entry name" value="Band 7/SPFH domain"/>
    <property type="match status" value="1"/>
</dbReference>
<protein>
    <recommendedName>
        <fullName evidence="3">Band 7 domain-containing protein</fullName>
    </recommendedName>
</protein>
<name>A0A0F9AAC7_9ZZZZ</name>
<keyword evidence="2" id="KW-0175">Coiled coil</keyword>
<dbReference type="GO" id="GO:0005886">
    <property type="term" value="C:plasma membrane"/>
    <property type="evidence" value="ECO:0007669"/>
    <property type="project" value="InterPro"/>
</dbReference>
<dbReference type="PANTHER" id="PTHR10264">
    <property type="entry name" value="BAND 7 PROTEIN-RELATED"/>
    <property type="match status" value="1"/>
</dbReference>
<dbReference type="InterPro" id="IPR001107">
    <property type="entry name" value="Band_7"/>
</dbReference>
<dbReference type="InterPro" id="IPR036013">
    <property type="entry name" value="Band_7/SPFH_dom_sf"/>
</dbReference>
<organism evidence="4">
    <name type="scientific">marine sediment metagenome</name>
    <dbReference type="NCBI Taxonomy" id="412755"/>
    <lineage>
        <taxon>unclassified sequences</taxon>
        <taxon>metagenomes</taxon>
        <taxon>ecological metagenomes</taxon>
    </lineage>
</organism>
<dbReference type="EMBL" id="LAZR01047036">
    <property type="protein sequence ID" value="KKK95155.1"/>
    <property type="molecule type" value="Genomic_DNA"/>
</dbReference>
<dbReference type="Pfam" id="PF01145">
    <property type="entry name" value="Band_7"/>
    <property type="match status" value="1"/>
</dbReference>
<accession>A0A0F9AAC7</accession>
<dbReference type="CDD" id="cd08826">
    <property type="entry name" value="SPFH_eoslipins_u1"/>
    <property type="match status" value="1"/>
</dbReference>
<dbReference type="SMART" id="SM00244">
    <property type="entry name" value="PHB"/>
    <property type="match status" value="1"/>
</dbReference>
<dbReference type="PRINTS" id="PR00721">
    <property type="entry name" value="STOMATIN"/>
</dbReference>